<dbReference type="InterPro" id="IPR002126">
    <property type="entry name" value="Cadherin-like_dom"/>
</dbReference>
<evidence type="ECO:0000313" key="9">
    <source>
        <dbReference type="WBParaSite" id="ASIM_0000833201-mRNA-1"/>
    </source>
</evidence>
<dbReference type="SUPFAM" id="SSF49313">
    <property type="entry name" value="Cadherin-like"/>
    <property type="match status" value="1"/>
</dbReference>
<dbReference type="GO" id="GO:0005886">
    <property type="term" value="C:plasma membrane"/>
    <property type="evidence" value="ECO:0007669"/>
    <property type="project" value="InterPro"/>
</dbReference>
<organism evidence="9">
    <name type="scientific">Anisakis simplex</name>
    <name type="common">Herring worm</name>
    <dbReference type="NCBI Taxonomy" id="6269"/>
    <lineage>
        <taxon>Eukaryota</taxon>
        <taxon>Metazoa</taxon>
        <taxon>Ecdysozoa</taxon>
        <taxon>Nematoda</taxon>
        <taxon>Chromadorea</taxon>
        <taxon>Rhabditida</taxon>
        <taxon>Spirurina</taxon>
        <taxon>Ascaridomorpha</taxon>
        <taxon>Ascaridoidea</taxon>
        <taxon>Anisakidae</taxon>
        <taxon>Anisakis</taxon>
        <taxon>Anisakis simplex complex</taxon>
    </lineage>
</organism>
<keyword evidence="4" id="KW-0472">Membrane</keyword>
<evidence type="ECO:0000259" key="6">
    <source>
        <dbReference type="PROSITE" id="PS50268"/>
    </source>
</evidence>
<dbReference type="Gene3D" id="2.60.40.60">
    <property type="entry name" value="Cadherins"/>
    <property type="match status" value="2"/>
</dbReference>
<evidence type="ECO:0000256" key="4">
    <source>
        <dbReference type="ARBA" id="ARBA00023136"/>
    </source>
</evidence>
<dbReference type="EMBL" id="UYRR01021065">
    <property type="protein sequence ID" value="VDK30787.1"/>
    <property type="molecule type" value="Genomic_DNA"/>
</dbReference>
<evidence type="ECO:0000313" key="7">
    <source>
        <dbReference type="EMBL" id="VDK30787.1"/>
    </source>
</evidence>
<comment type="subcellular location">
    <subcellularLocation>
        <location evidence="1">Membrane</location>
    </subcellularLocation>
</comment>
<sequence>MKLMVTDGKHNTTTDLFVYVEDVNDNAPQFEFGLYETTIDEEDINVPKTLFVVKATDADKEKHVDIEACRPPIDVLIISE</sequence>
<dbReference type="InterPro" id="IPR020894">
    <property type="entry name" value="Cadherin_CS"/>
</dbReference>
<protein>
    <submittedName>
        <fullName evidence="9">Cadherin domain-containing protein</fullName>
    </submittedName>
</protein>
<dbReference type="GO" id="GO:0005509">
    <property type="term" value="F:calcium ion binding"/>
    <property type="evidence" value="ECO:0007669"/>
    <property type="project" value="UniProtKB-UniRule"/>
</dbReference>
<keyword evidence="8" id="KW-1185">Reference proteome</keyword>
<dbReference type="InterPro" id="IPR015919">
    <property type="entry name" value="Cadherin-like_sf"/>
</dbReference>
<evidence type="ECO:0000256" key="5">
    <source>
        <dbReference type="PROSITE-ProRule" id="PRU00043"/>
    </source>
</evidence>
<evidence type="ECO:0000256" key="1">
    <source>
        <dbReference type="ARBA" id="ARBA00004370"/>
    </source>
</evidence>
<dbReference type="AlphaFoldDB" id="A0A0M3JL05"/>
<gene>
    <name evidence="7" type="ORF">ASIM_LOCUS8092</name>
</gene>
<evidence type="ECO:0000256" key="3">
    <source>
        <dbReference type="ARBA" id="ARBA00022837"/>
    </source>
</evidence>
<feature type="domain" description="Cadherin" evidence="6">
    <location>
        <begin position="1"/>
        <end position="30"/>
    </location>
</feature>
<dbReference type="Proteomes" id="UP000267096">
    <property type="component" value="Unassembled WGS sequence"/>
</dbReference>
<dbReference type="GO" id="GO:0007156">
    <property type="term" value="P:homophilic cell adhesion via plasma membrane adhesion molecules"/>
    <property type="evidence" value="ECO:0007669"/>
    <property type="project" value="InterPro"/>
</dbReference>
<name>A0A0M3JL05_ANISI</name>
<dbReference type="OrthoDB" id="6079678at2759"/>
<dbReference type="PROSITE" id="PS00232">
    <property type="entry name" value="CADHERIN_1"/>
    <property type="match status" value="1"/>
</dbReference>
<evidence type="ECO:0000256" key="2">
    <source>
        <dbReference type="ARBA" id="ARBA00022737"/>
    </source>
</evidence>
<reference evidence="7 8" key="2">
    <citation type="submission" date="2018-11" db="EMBL/GenBank/DDBJ databases">
        <authorList>
            <consortium name="Pathogen Informatics"/>
        </authorList>
    </citation>
    <scope>NUCLEOTIDE SEQUENCE [LARGE SCALE GENOMIC DNA]</scope>
</reference>
<keyword evidence="3 5" id="KW-0106">Calcium</keyword>
<dbReference type="WBParaSite" id="ASIM_0000833201-mRNA-1">
    <property type="protein sequence ID" value="ASIM_0000833201-mRNA-1"/>
    <property type="gene ID" value="ASIM_0000833201"/>
</dbReference>
<dbReference type="PROSITE" id="PS50268">
    <property type="entry name" value="CADHERIN_2"/>
    <property type="match status" value="1"/>
</dbReference>
<keyword evidence="2" id="KW-0677">Repeat</keyword>
<accession>A0A0M3JL05</accession>
<reference evidence="9" key="1">
    <citation type="submission" date="2017-02" db="UniProtKB">
        <authorList>
            <consortium name="WormBaseParasite"/>
        </authorList>
    </citation>
    <scope>IDENTIFICATION</scope>
</reference>
<proteinExistence type="predicted"/>
<evidence type="ECO:0000313" key="8">
    <source>
        <dbReference type="Proteomes" id="UP000267096"/>
    </source>
</evidence>